<accession>A0ABT9WY02</accession>
<protein>
    <recommendedName>
        <fullName evidence="2">Inner membrane protein YgaP-like transmembrane domain-containing protein</fullName>
    </recommendedName>
</protein>
<evidence type="ECO:0000313" key="4">
    <source>
        <dbReference type="Proteomes" id="UP001223586"/>
    </source>
</evidence>
<name>A0ABT9WY02_9BACI</name>
<keyword evidence="1" id="KW-1133">Transmembrane helix</keyword>
<keyword evidence="4" id="KW-1185">Reference proteome</keyword>
<evidence type="ECO:0000313" key="3">
    <source>
        <dbReference type="EMBL" id="MDQ0178177.1"/>
    </source>
</evidence>
<organism evidence="3 4">
    <name type="scientific">Bacillus chungangensis</name>
    <dbReference type="NCBI Taxonomy" id="587633"/>
    <lineage>
        <taxon>Bacteria</taxon>
        <taxon>Bacillati</taxon>
        <taxon>Bacillota</taxon>
        <taxon>Bacilli</taxon>
        <taxon>Bacillales</taxon>
        <taxon>Bacillaceae</taxon>
        <taxon>Bacillus</taxon>
    </lineage>
</organism>
<dbReference type="InterPro" id="IPR021309">
    <property type="entry name" value="YgaP-like_TM"/>
</dbReference>
<feature type="transmembrane region" description="Helical" evidence="1">
    <location>
        <begin position="7"/>
        <end position="26"/>
    </location>
</feature>
<dbReference type="Proteomes" id="UP001223586">
    <property type="component" value="Unassembled WGS sequence"/>
</dbReference>
<proteinExistence type="predicted"/>
<sequence length="82" mass="9197">MKIKPNIGILNALVRITCGLTMLSWSTARLSRVPWRQFYLMTAMLGAMKVGEGIVRYCPVTAMFQKTNGKCMSQQPETENPS</sequence>
<gene>
    <name evidence="3" type="ORF">J2S08_004080</name>
</gene>
<reference evidence="3 4" key="1">
    <citation type="submission" date="2023-07" db="EMBL/GenBank/DDBJ databases">
        <title>Genomic Encyclopedia of Type Strains, Phase IV (KMG-IV): sequencing the most valuable type-strain genomes for metagenomic binning, comparative biology and taxonomic classification.</title>
        <authorList>
            <person name="Goeker M."/>
        </authorList>
    </citation>
    <scope>NUCLEOTIDE SEQUENCE [LARGE SCALE GENOMIC DNA]</scope>
    <source>
        <strain evidence="3 4">DSM 23837</strain>
    </source>
</reference>
<comment type="caution">
    <text evidence="3">The sequence shown here is derived from an EMBL/GenBank/DDBJ whole genome shotgun (WGS) entry which is preliminary data.</text>
</comment>
<dbReference type="RefSeq" id="WP_307232783.1">
    <property type="nucleotide sequence ID" value="NZ_JAUSTT010000035.1"/>
</dbReference>
<dbReference type="EMBL" id="JAUSTT010000035">
    <property type="protein sequence ID" value="MDQ0178177.1"/>
    <property type="molecule type" value="Genomic_DNA"/>
</dbReference>
<feature type="domain" description="Inner membrane protein YgaP-like transmembrane" evidence="2">
    <location>
        <begin position="4"/>
        <end position="67"/>
    </location>
</feature>
<keyword evidence="1" id="KW-0812">Transmembrane</keyword>
<feature type="transmembrane region" description="Helical" evidence="1">
    <location>
        <begin position="38"/>
        <end position="58"/>
    </location>
</feature>
<keyword evidence="1" id="KW-0472">Membrane</keyword>
<evidence type="ECO:0000256" key="1">
    <source>
        <dbReference type="SAM" id="Phobius"/>
    </source>
</evidence>
<dbReference type="Pfam" id="PF11127">
    <property type="entry name" value="YgaP-like_TM"/>
    <property type="match status" value="1"/>
</dbReference>
<evidence type="ECO:0000259" key="2">
    <source>
        <dbReference type="Pfam" id="PF11127"/>
    </source>
</evidence>